<reference evidence="2 3" key="1">
    <citation type="submission" date="2017-07" db="EMBL/GenBank/DDBJ databases">
        <authorList>
            <person name="Talla V."/>
            <person name="Backstrom N."/>
        </authorList>
    </citation>
    <scope>NUCLEOTIDE SEQUENCE [LARGE SCALE GENOMIC DNA]</scope>
</reference>
<name>A0A5E4PVF7_9NEOP</name>
<evidence type="ECO:0000313" key="2">
    <source>
        <dbReference type="EMBL" id="VVC89127.1"/>
    </source>
</evidence>
<keyword evidence="3" id="KW-1185">Reference proteome</keyword>
<evidence type="ECO:0000313" key="3">
    <source>
        <dbReference type="Proteomes" id="UP000324832"/>
    </source>
</evidence>
<evidence type="ECO:0000256" key="1">
    <source>
        <dbReference type="SAM" id="MobiDB-lite"/>
    </source>
</evidence>
<accession>A0A5E4PVF7</accession>
<gene>
    <name evidence="2" type="ORF">LSINAPIS_LOCUS2332</name>
</gene>
<proteinExistence type="predicted"/>
<protein>
    <submittedName>
        <fullName evidence="2">Uncharacterized protein</fullName>
    </submittedName>
</protein>
<sequence>MVCRRVGVSSGAPPLGPCASHIYYGGDLPSPPFDLRAPQSRHYSPALNTRPRARLSYDSTNSRLHQPGPN</sequence>
<organism evidence="2 3">
    <name type="scientific">Leptidea sinapis</name>
    <dbReference type="NCBI Taxonomy" id="189913"/>
    <lineage>
        <taxon>Eukaryota</taxon>
        <taxon>Metazoa</taxon>
        <taxon>Ecdysozoa</taxon>
        <taxon>Arthropoda</taxon>
        <taxon>Hexapoda</taxon>
        <taxon>Insecta</taxon>
        <taxon>Pterygota</taxon>
        <taxon>Neoptera</taxon>
        <taxon>Endopterygota</taxon>
        <taxon>Lepidoptera</taxon>
        <taxon>Glossata</taxon>
        <taxon>Ditrysia</taxon>
        <taxon>Papilionoidea</taxon>
        <taxon>Pieridae</taxon>
        <taxon>Dismorphiinae</taxon>
        <taxon>Leptidea</taxon>
    </lineage>
</organism>
<feature type="region of interest" description="Disordered" evidence="1">
    <location>
        <begin position="33"/>
        <end position="70"/>
    </location>
</feature>
<dbReference type="Proteomes" id="UP000324832">
    <property type="component" value="Unassembled WGS sequence"/>
</dbReference>
<dbReference type="EMBL" id="FZQP02000460">
    <property type="protein sequence ID" value="VVC89127.1"/>
    <property type="molecule type" value="Genomic_DNA"/>
</dbReference>
<dbReference type="AlphaFoldDB" id="A0A5E4PVF7"/>